<protein>
    <recommendedName>
        <fullName evidence="2">SAP domain-containing protein</fullName>
    </recommendedName>
</protein>
<evidence type="ECO:0000259" key="2">
    <source>
        <dbReference type="PROSITE" id="PS50800"/>
    </source>
</evidence>
<dbReference type="PANTHER" id="PTHR47031">
    <property type="entry name" value="SAP DNA-BINDING DOMAIN-CONTAINING PROTEIN"/>
    <property type="match status" value="1"/>
</dbReference>
<name>A0AAD8WS90_LOLMU</name>
<accession>A0AAD8WS90</accession>
<feature type="compositionally biased region" description="Basic and acidic residues" evidence="1">
    <location>
        <begin position="699"/>
        <end position="720"/>
    </location>
</feature>
<dbReference type="SMART" id="SM00513">
    <property type="entry name" value="SAP"/>
    <property type="match status" value="2"/>
</dbReference>
<comment type="caution">
    <text evidence="3">The sequence shown here is derived from an EMBL/GenBank/DDBJ whole genome shotgun (WGS) entry which is preliminary data.</text>
</comment>
<dbReference type="Pfam" id="PF16294">
    <property type="entry name" value="RSB_motif"/>
    <property type="match status" value="1"/>
</dbReference>
<dbReference type="Gene3D" id="1.10.720.30">
    <property type="entry name" value="SAP domain"/>
    <property type="match status" value="2"/>
</dbReference>
<dbReference type="InterPro" id="IPR034257">
    <property type="entry name" value="Acinus_RRM"/>
</dbReference>
<feature type="region of interest" description="Disordered" evidence="1">
    <location>
        <begin position="965"/>
        <end position="1015"/>
    </location>
</feature>
<dbReference type="Proteomes" id="UP001231189">
    <property type="component" value="Unassembled WGS sequence"/>
</dbReference>
<dbReference type="InterPro" id="IPR003034">
    <property type="entry name" value="SAP_dom"/>
</dbReference>
<evidence type="ECO:0000313" key="3">
    <source>
        <dbReference type="EMBL" id="KAK1678705.1"/>
    </source>
</evidence>
<keyword evidence="4" id="KW-1185">Reference proteome</keyword>
<feature type="region of interest" description="Disordered" evidence="1">
    <location>
        <begin position="680"/>
        <end position="746"/>
    </location>
</feature>
<feature type="region of interest" description="Disordered" evidence="1">
    <location>
        <begin position="652"/>
        <end position="671"/>
    </location>
</feature>
<proteinExistence type="predicted"/>
<feature type="compositionally biased region" description="Basic and acidic residues" evidence="1">
    <location>
        <begin position="730"/>
        <end position="746"/>
    </location>
</feature>
<dbReference type="SUPFAM" id="SSF54928">
    <property type="entry name" value="RNA-binding domain, RBD"/>
    <property type="match status" value="1"/>
</dbReference>
<gene>
    <name evidence="3" type="ORF">QYE76_039553</name>
</gene>
<feature type="compositionally biased region" description="Basic and acidic residues" evidence="1">
    <location>
        <begin position="769"/>
        <end position="789"/>
    </location>
</feature>
<evidence type="ECO:0000256" key="1">
    <source>
        <dbReference type="SAM" id="MobiDB-lite"/>
    </source>
</evidence>
<evidence type="ECO:0000313" key="4">
    <source>
        <dbReference type="Proteomes" id="UP001231189"/>
    </source>
</evidence>
<feature type="region of interest" description="Disordered" evidence="1">
    <location>
        <begin position="768"/>
        <end position="789"/>
    </location>
</feature>
<organism evidence="3 4">
    <name type="scientific">Lolium multiflorum</name>
    <name type="common">Italian ryegrass</name>
    <name type="synonym">Lolium perenne subsp. multiflorum</name>
    <dbReference type="NCBI Taxonomy" id="4521"/>
    <lineage>
        <taxon>Eukaryota</taxon>
        <taxon>Viridiplantae</taxon>
        <taxon>Streptophyta</taxon>
        <taxon>Embryophyta</taxon>
        <taxon>Tracheophyta</taxon>
        <taxon>Spermatophyta</taxon>
        <taxon>Magnoliopsida</taxon>
        <taxon>Liliopsida</taxon>
        <taxon>Poales</taxon>
        <taxon>Poaceae</taxon>
        <taxon>BOP clade</taxon>
        <taxon>Pooideae</taxon>
        <taxon>Poodae</taxon>
        <taxon>Poeae</taxon>
        <taxon>Poeae Chloroplast Group 2 (Poeae type)</taxon>
        <taxon>Loliodinae</taxon>
        <taxon>Loliinae</taxon>
        <taxon>Lolium</taxon>
    </lineage>
</organism>
<dbReference type="GO" id="GO:0003676">
    <property type="term" value="F:nucleic acid binding"/>
    <property type="evidence" value="ECO:0007669"/>
    <property type="project" value="InterPro"/>
</dbReference>
<dbReference type="PROSITE" id="PS50800">
    <property type="entry name" value="SAP"/>
    <property type="match status" value="2"/>
</dbReference>
<dbReference type="AlphaFoldDB" id="A0AAD8WS90"/>
<dbReference type="PANTHER" id="PTHR47031:SF10">
    <property type="entry name" value="OS07G0626200 PROTEIN"/>
    <property type="match status" value="1"/>
</dbReference>
<dbReference type="Pfam" id="PF02037">
    <property type="entry name" value="SAP"/>
    <property type="match status" value="2"/>
</dbReference>
<dbReference type="CDD" id="cd12432">
    <property type="entry name" value="RRM_ACINU"/>
    <property type="match status" value="1"/>
</dbReference>
<dbReference type="EMBL" id="JAUUTY010000002">
    <property type="protein sequence ID" value="KAK1678705.1"/>
    <property type="molecule type" value="Genomic_DNA"/>
</dbReference>
<feature type="region of interest" description="Disordered" evidence="1">
    <location>
        <begin position="805"/>
        <end position="843"/>
    </location>
</feature>
<dbReference type="InterPro" id="IPR036361">
    <property type="entry name" value="SAP_dom_sf"/>
</dbReference>
<feature type="region of interest" description="Disordered" evidence="1">
    <location>
        <begin position="50"/>
        <end position="76"/>
    </location>
</feature>
<feature type="domain" description="SAP" evidence="2">
    <location>
        <begin position="12"/>
        <end position="46"/>
    </location>
</feature>
<dbReference type="InterPro" id="IPR035979">
    <property type="entry name" value="RBD_domain_sf"/>
</dbReference>
<dbReference type="SUPFAM" id="SSF68906">
    <property type="entry name" value="SAP domain"/>
    <property type="match status" value="2"/>
</dbReference>
<sequence length="1054" mass="113448">MSTYPVLNDQPIDQWEITELKDELCRRNLPISGLKEDLVKRLFEDLQGDTLGREGTVNGSSPDDDLKEDEATGSADASVCQAVMEPSVDENPSRVSTQNGDLVVSVAEASKESEAATGNVSQNFVVTNEAISQKPLAAAEVNDAPLVDVVTTDKISLSGASTSKQDDLESAPSDSTMVKDVQGEAGGNSEFIAEKALEEDACKKTIVDYLFATTDVKLDVSPAKGKLDDDILEHEVVPSPLDAIVPHADHWDVDAVAAAIGHNGDAMIPKISSVDNDLMNCKDHEDSGLTSNACKLTISGPIDQTTGTLPATMPTYPVLNNRPIDQWKVTELKDELSKRNLPINGLKDDLVKRLFKDLEGDLLGGSPRSYDLKEVGTPGSADASICQDVLELNVDKGPLEVATQEGDPSVSGTEASKESADTTIDVSQDAVVTTEDVNQTTLVGATDSDAPLVDTATADKISLSDAVATKGDVLESAPSDSTTVKGASPKADCHSEIIAEKAPEAGTVEEAIVDYLPYDVASTNVKLDATSAKGKLDADIVKKEAVLSPPDAVALHTDHLDVHAIATAPGKNAETLIPKIDPGGNAFMSGKDRKDSGRTNDAYKPSLLGMKDQVSEANPDIGSQIKCVLISHEDISTNVKGDMNADKSDLELETKRDMVKPPCSIPSVGDDLQALDNEKELSKKGTPLQEIKPTTNMNLDKKDENPDGISSEKRHLERTSGNESVEEDVMDSKHAIPNIRSDDLGSSDHEVKEVMLFDTVDSSVQTKDNVAKEKTVTPSEKRKPEDHVVAVEPIKRQCCLDNVKLPKEQTSKSSSDSPKGVVQPALERSFSRSGSTASGDSHIERIVPLPQKPATTSLRIDRFVRPFTLKAVQELLGRTGSVCSFWMDHIKTHCYVTYSSVDEAMATRNAVYNLQWPLNNGSYLLAEFVDPREVKLKLEHPPPPPAPISLNQDTTQQAVGFQQSKPNRTILPDGAGASRGLLPTPQPLKLFPASKPRSDRDMLPPPPKEPKAPAMSLADLFKRTQASPMIYYLPLTEEEVAAKLAARSRRRKRG</sequence>
<dbReference type="InterPro" id="IPR032552">
    <property type="entry name" value="RSB_motif"/>
</dbReference>
<feature type="domain" description="SAP" evidence="2">
    <location>
        <begin position="324"/>
        <end position="358"/>
    </location>
</feature>
<reference evidence="3" key="1">
    <citation type="submission" date="2023-07" db="EMBL/GenBank/DDBJ databases">
        <title>A chromosome-level genome assembly of Lolium multiflorum.</title>
        <authorList>
            <person name="Chen Y."/>
            <person name="Copetti D."/>
            <person name="Kolliker R."/>
            <person name="Studer B."/>
        </authorList>
    </citation>
    <scope>NUCLEOTIDE SEQUENCE</scope>
    <source>
        <strain evidence="3">02402/16</strain>
        <tissue evidence="3">Leaf</tissue>
    </source>
</reference>